<evidence type="ECO:0000313" key="2">
    <source>
        <dbReference type="EMBL" id="MYN10176.1"/>
    </source>
</evidence>
<evidence type="ECO:0000256" key="1">
    <source>
        <dbReference type="SAM" id="SignalP"/>
    </source>
</evidence>
<dbReference type="PROSITE" id="PS51257">
    <property type="entry name" value="PROKAR_LIPOPROTEIN"/>
    <property type="match status" value="1"/>
</dbReference>
<keyword evidence="1" id="KW-0732">Signal</keyword>
<organism evidence="2 3">
    <name type="scientific">Pseudoduganella aquatica</name>
    <dbReference type="NCBI Taxonomy" id="2660641"/>
    <lineage>
        <taxon>Bacteria</taxon>
        <taxon>Pseudomonadati</taxon>
        <taxon>Pseudomonadota</taxon>
        <taxon>Betaproteobacteria</taxon>
        <taxon>Burkholderiales</taxon>
        <taxon>Oxalobacteraceae</taxon>
        <taxon>Telluria group</taxon>
        <taxon>Pseudoduganella</taxon>
    </lineage>
</organism>
<comment type="caution">
    <text evidence="2">The sequence shown here is derived from an EMBL/GenBank/DDBJ whole genome shotgun (WGS) entry which is preliminary data.</text>
</comment>
<dbReference type="AlphaFoldDB" id="A0A7X4HF87"/>
<feature type="signal peptide" evidence="1">
    <location>
        <begin position="1"/>
        <end position="24"/>
    </location>
</feature>
<dbReference type="Proteomes" id="UP000450676">
    <property type="component" value="Unassembled WGS sequence"/>
</dbReference>
<reference evidence="2 3" key="1">
    <citation type="submission" date="2019-12" db="EMBL/GenBank/DDBJ databases">
        <title>Novel species isolated from a subtropical stream in China.</title>
        <authorList>
            <person name="Lu H."/>
        </authorList>
    </citation>
    <scope>NUCLEOTIDE SEQUENCE [LARGE SCALE GENOMIC DNA]</scope>
    <source>
        <strain evidence="2 3">FT127W</strain>
    </source>
</reference>
<gene>
    <name evidence="2" type="ORF">GTP77_22905</name>
</gene>
<proteinExistence type="predicted"/>
<accession>A0A7X4HF87</accession>
<feature type="chain" id="PRO_5030719432" description="Lipoprotein" evidence="1">
    <location>
        <begin position="25"/>
        <end position="217"/>
    </location>
</feature>
<evidence type="ECO:0000313" key="3">
    <source>
        <dbReference type="Proteomes" id="UP000450676"/>
    </source>
</evidence>
<dbReference type="EMBL" id="WWCU01000033">
    <property type="protein sequence ID" value="MYN10176.1"/>
    <property type="molecule type" value="Genomic_DNA"/>
</dbReference>
<sequence length="217" mass="21856">MMHKTYTRAGAARLLPILLPLMLAACSSGGDDAPTVKVTELPAGVYAVSAGDAASPTAGRYYAAADGSRLLVLNAGTQLASAMYQRETDGKWKMTPAATSDTALDLLNSSAIPSNVLNAAAIARSYTVRLAAGGVAAFSVNASGDIVAGATSCKLSGKLAASALPQTLKLSLGTAGCGDLPAQSEGFLVADSDYAPAAFRLLTSGAAAPLDLWAYPE</sequence>
<evidence type="ECO:0008006" key="4">
    <source>
        <dbReference type="Google" id="ProtNLM"/>
    </source>
</evidence>
<keyword evidence="3" id="KW-1185">Reference proteome</keyword>
<protein>
    <recommendedName>
        <fullName evidence="4">Lipoprotein</fullName>
    </recommendedName>
</protein>
<dbReference type="RefSeq" id="WP_161074467.1">
    <property type="nucleotide sequence ID" value="NZ_WWCU01000033.1"/>
</dbReference>
<name>A0A7X4HF87_9BURK</name>